<organism evidence="2 3">
    <name type="scientific">Actinoplanes siamensis</name>
    <dbReference type="NCBI Taxonomy" id="1223317"/>
    <lineage>
        <taxon>Bacteria</taxon>
        <taxon>Bacillati</taxon>
        <taxon>Actinomycetota</taxon>
        <taxon>Actinomycetes</taxon>
        <taxon>Micromonosporales</taxon>
        <taxon>Micromonosporaceae</taxon>
        <taxon>Actinoplanes</taxon>
    </lineage>
</organism>
<dbReference type="AlphaFoldDB" id="A0A919N0M3"/>
<dbReference type="InterPro" id="IPR012338">
    <property type="entry name" value="Beta-lactam/transpept-like"/>
</dbReference>
<dbReference type="Proteomes" id="UP000629619">
    <property type="component" value="Unassembled WGS sequence"/>
</dbReference>
<dbReference type="Pfam" id="PF00144">
    <property type="entry name" value="Beta-lactamase"/>
    <property type="match status" value="1"/>
</dbReference>
<proteinExistence type="predicted"/>
<dbReference type="SUPFAM" id="SSF56601">
    <property type="entry name" value="beta-lactamase/transpeptidase-like"/>
    <property type="match status" value="1"/>
</dbReference>
<evidence type="ECO:0000259" key="1">
    <source>
        <dbReference type="Pfam" id="PF00144"/>
    </source>
</evidence>
<keyword evidence="3" id="KW-1185">Reference proteome</keyword>
<accession>A0A919N0M3</accession>
<comment type="caution">
    <text evidence="2">The sequence shown here is derived from an EMBL/GenBank/DDBJ whole genome shotgun (WGS) entry which is preliminary data.</text>
</comment>
<gene>
    <name evidence="2" type="ORF">Asi03nite_02980</name>
</gene>
<dbReference type="EMBL" id="BOMW01000004">
    <property type="protein sequence ID" value="GIF02760.1"/>
    <property type="molecule type" value="Genomic_DNA"/>
</dbReference>
<dbReference type="PANTHER" id="PTHR46825:SF9">
    <property type="entry name" value="BETA-LACTAMASE-RELATED DOMAIN-CONTAINING PROTEIN"/>
    <property type="match status" value="1"/>
</dbReference>
<dbReference type="InterPro" id="IPR050491">
    <property type="entry name" value="AmpC-like"/>
</dbReference>
<reference evidence="2" key="1">
    <citation type="submission" date="2021-01" db="EMBL/GenBank/DDBJ databases">
        <title>Whole genome shotgun sequence of Actinoplanes siamensis NBRC 109076.</title>
        <authorList>
            <person name="Komaki H."/>
            <person name="Tamura T."/>
        </authorList>
    </citation>
    <scope>NUCLEOTIDE SEQUENCE</scope>
    <source>
        <strain evidence="2">NBRC 109076</strain>
    </source>
</reference>
<protein>
    <recommendedName>
        <fullName evidence="1">Beta-lactamase-related domain-containing protein</fullName>
    </recommendedName>
</protein>
<dbReference type="RefSeq" id="WP_203676425.1">
    <property type="nucleotide sequence ID" value="NZ_BOMW01000004.1"/>
</dbReference>
<feature type="domain" description="Beta-lactamase-related" evidence="1">
    <location>
        <begin position="9"/>
        <end position="302"/>
    </location>
</feature>
<dbReference type="Gene3D" id="3.40.710.10">
    <property type="entry name" value="DD-peptidase/beta-lactamase superfamily"/>
    <property type="match status" value="1"/>
</dbReference>
<name>A0A919N0M3_9ACTN</name>
<dbReference type="InterPro" id="IPR001466">
    <property type="entry name" value="Beta-lactam-related"/>
</dbReference>
<sequence length="317" mass="33138">MSDLAVLADRTVEKLARKRPGVVVAAITRESEAVRGAGGLDGATRFEIGSLTKVFTALALARLVRSGALRLDQPLGELLPVPAGCRITLRQLATHTSGLPRLPTGMLLGALLHPGRPDPYAECSEEFVLRALARSRTRPAGRVRYSNFGAGLLGLALTRHAGLDYSGLITAELGSPLRLTDTDTSGLTTPGHRANGRPAAPWHLNALAGAGGLRSTAGDLVRLVRAHLGPSPLSEAIQLALSVQERANPFLSVHLGWMSRRLTGGRRQYFHNGGTGGFTSFAGFDPAAGVGVVALSSTARSVDGPAVELLTELSESA</sequence>
<evidence type="ECO:0000313" key="3">
    <source>
        <dbReference type="Proteomes" id="UP000629619"/>
    </source>
</evidence>
<evidence type="ECO:0000313" key="2">
    <source>
        <dbReference type="EMBL" id="GIF02760.1"/>
    </source>
</evidence>
<dbReference type="PANTHER" id="PTHR46825">
    <property type="entry name" value="D-ALANYL-D-ALANINE-CARBOXYPEPTIDASE/ENDOPEPTIDASE AMPH"/>
    <property type="match status" value="1"/>
</dbReference>